<feature type="transmembrane region" description="Helical" evidence="1">
    <location>
        <begin position="239"/>
        <end position="265"/>
    </location>
</feature>
<comment type="caution">
    <text evidence="2">The sequence shown here is derived from an EMBL/GenBank/DDBJ whole genome shotgun (WGS) entry which is preliminary data.</text>
</comment>
<feature type="transmembrane region" description="Helical" evidence="1">
    <location>
        <begin position="125"/>
        <end position="146"/>
    </location>
</feature>
<proteinExistence type="predicted"/>
<feature type="transmembrane region" description="Helical" evidence="1">
    <location>
        <begin position="101"/>
        <end position="119"/>
    </location>
</feature>
<reference evidence="2 3" key="1">
    <citation type="submission" date="2018-07" db="EMBL/GenBank/DDBJ databases">
        <title>Rhodosalinus sp. strain E84T genomic sequence and assembly.</title>
        <authorList>
            <person name="Liu Z.-W."/>
            <person name="Lu D.-C."/>
        </authorList>
    </citation>
    <scope>NUCLEOTIDE SEQUENCE [LARGE SCALE GENOMIC DNA]</scope>
    <source>
        <strain evidence="2 3">E84</strain>
    </source>
</reference>
<dbReference type="AlphaFoldDB" id="A0A365UBU9"/>
<dbReference type="Proteomes" id="UP000253370">
    <property type="component" value="Unassembled WGS sequence"/>
</dbReference>
<feature type="transmembrane region" description="Helical" evidence="1">
    <location>
        <begin position="14"/>
        <end position="33"/>
    </location>
</feature>
<evidence type="ECO:0000313" key="3">
    <source>
        <dbReference type="Proteomes" id="UP000253370"/>
    </source>
</evidence>
<keyword evidence="1" id="KW-1133">Transmembrane helix</keyword>
<keyword evidence="1" id="KW-0812">Transmembrane</keyword>
<gene>
    <name evidence="2" type="ORF">DRV85_08660</name>
</gene>
<dbReference type="RefSeq" id="WP_113289045.1">
    <property type="nucleotide sequence ID" value="NZ_QNTQ01000006.1"/>
</dbReference>
<dbReference type="EMBL" id="QNTQ01000006">
    <property type="protein sequence ID" value="RBI85787.1"/>
    <property type="molecule type" value="Genomic_DNA"/>
</dbReference>
<evidence type="ECO:0000256" key="1">
    <source>
        <dbReference type="SAM" id="Phobius"/>
    </source>
</evidence>
<evidence type="ECO:0000313" key="2">
    <source>
        <dbReference type="EMBL" id="RBI85787.1"/>
    </source>
</evidence>
<name>A0A365UBU9_9RHOB</name>
<sequence>MGSSYGTGRGGAGLRRWALALLAVLALAVAMLWRENPATQGAEGYAGEVAAASAAVYVTLRTLNAVLSSAQEVEVGAGLIVEGSAQPLKVLEPVDDTVERIAGVVFGVMVLTGVLAVAMGPVWAVGWSMVAAALAIHAITGGVAGVGRRLLSYGGFLALALPAAFVLSALVADRLTQDVWDRHSAVVSEIAGGVEIEAPVAEDDEGYWEAMRRQFDRIADYTALAGRIYERGDELIGSFIAILAVFVFKIFVLPALLAGAFLVVARGLARPAG</sequence>
<organism evidence="2 3">
    <name type="scientific">Rhodosalinus halophilus</name>
    <dbReference type="NCBI Taxonomy" id="2259333"/>
    <lineage>
        <taxon>Bacteria</taxon>
        <taxon>Pseudomonadati</taxon>
        <taxon>Pseudomonadota</taxon>
        <taxon>Alphaproteobacteria</taxon>
        <taxon>Rhodobacterales</taxon>
        <taxon>Paracoccaceae</taxon>
        <taxon>Rhodosalinus</taxon>
    </lineage>
</organism>
<protein>
    <submittedName>
        <fullName evidence="2">Uncharacterized protein</fullName>
    </submittedName>
</protein>
<keyword evidence="1" id="KW-0472">Membrane</keyword>
<dbReference type="OrthoDB" id="7841833at2"/>
<feature type="transmembrane region" description="Helical" evidence="1">
    <location>
        <begin position="153"/>
        <end position="172"/>
    </location>
</feature>
<keyword evidence="3" id="KW-1185">Reference proteome</keyword>
<accession>A0A365UBU9</accession>